<protein>
    <recommendedName>
        <fullName evidence="2">EF-hand domain-containing protein</fullName>
    </recommendedName>
</protein>
<evidence type="ECO:0000313" key="4">
    <source>
        <dbReference type="Proteomes" id="UP000467840"/>
    </source>
</evidence>
<reference evidence="3 4" key="1">
    <citation type="journal article" date="2020" name="Mol. Plant">
        <title>The Chromosome-Based Rubber Tree Genome Provides New Insights into Spurge Genome Evolution and Rubber Biosynthesis.</title>
        <authorList>
            <person name="Liu J."/>
            <person name="Shi C."/>
            <person name="Shi C.C."/>
            <person name="Li W."/>
            <person name="Zhang Q.J."/>
            <person name="Zhang Y."/>
            <person name="Li K."/>
            <person name="Lu H.F."/>
            <person name="Shi C."/>
            <person name="Zhu S.T."/>
            <person name="Xiao Z.Y."/>
            <person name="Nan H."/>
            <person name="Yue Y."/>
            <person name="Zhu X.G."/>
            <person name="Wu Y."/>
            <person name="Hong X.N."/>
            <person name="Fan G.Y."/>
            <person name="Tong Y."/>
            <person name="Zhang D."/>
            <person name="Mao C.L."/>
            <person name="Liu Y.L."/>
            <person name="Hao S.J."/>
            <person name="Liu W.Q."/>
            <person name="Lv M.Q."/>
            <person name="Zhang H.B."/>
            <person name="Liu Y."/>
            <person name="Hu-Tang G.R."/>
            <person name="Wang J.P."/>
            <person name="Wang J.H."/>
            <person name="Sun Y.H."/>
            <person name="Ni S.B."/>
            <person name="Chen W.B."/>
            <person name="Zhang X.C."/>
            <person name="Jiao Y.N."/>
            <person name="Eichler E.E."/>
            <person name="Li G.H."/>
            <person name="Liu X."/>
            <person name="Gao L.Z."/>
        </authorList>
    </citation>
    <scope>NUCLEOTIDE SEQUENCE [LARGE SCALE GENOMIC DNA]</scope>
    <source>
        <strain evidence="4">cv. GT1</strain>
        <tissue evidence="3">Leaf</tissue>
    </source>
</reference>
<dbReference type="Pfam" id="PF05910">
    <property type="entry name" value="DUF868"/>
    <property type="match status" value="1"/>
</dbReference>
<dbReference type="SMART" id="SM00054">
    <property type="entry name" value="EFh"/>
    <property type="match status" value="2"/>
</dbReference>
<gene>
    <name evidence="3" type="ORF">GH714_023834</name>
</gene>
<comment type="caution">
    <text evidence="3">The sequence shown here is derived from an EMBL/GenBank/DDBJ whole genome shotgun (WGS) entry which is preliminary data.</text>
</comment>
<dbReference type="AlphaFoldDB" id="A0A6A6LAN1"/>
<feature type="domain" description="EF-hand" evidence="2">
    <location>
        <begin position="20"/>
        <end position="55"/>
    </location>
</feature>
<dbReference type="PANTHER" id="PTHR31972">
    <property type="entry name" value="EXPRESSED PROTEIN"/>
    <property type="match status" value="1"/>
</dbReference>
<proteinExistence type="predicted"/>
<evidence type="ECO:0000256" key="1">
    <source>
        <dbReference type="ARBA" id="ARBA00022837"/>
    </source>
</evidence>
<evidence type="ECO:0000313" key="3">
    <source>
        <dbReference type="EMBL" id="KAF2298501.1"/>
    </source>
</evidence>
<feature type="domain" description="EF-hand" evidence="2">
    <location>
        <begin position="59"/>
        <end position="94"/>
    </location>
</feature>
<sequence>MALAVVNGPTVIEFVEDQKAFEICVEECFEMLDADGDGVISRNELCAGFCKLMVQPIQDMNNLYDAIFERFDEDKIGSIDRQQFRSLMKEIMFAMARGIDSFSITISLYPSTFSFFRNKAGSKSIYLTHSHYQRIKLYWDFTRAEFTHNSAEPESCFYIAIACNANLEFFLGDLYTELTRRSGFLMTPQLADYQPILLSRREHVFGRKSYISRAKFLGSKREIKIECNGGTLVLKVDGEISLVIKRLTWKFRGNERIFVGGMEVEFFWDVFNWVGNDNNGGGGGSGNGSNSNGHGVFISKLVGGVWPEMVGLEKRLIRKSWSSVGHTLKPAAMSLSPSPSCSSVLQWAEESSDCGRSSCSSSTRSCGSNGGFSLLLYAWRKD</sequence>
<dbReference type="InterPro" id="IPR008586">
    <property type="entry name" value="DUF868_pln"/>
</dbReference>
<dbReference type="Pfam" id="PF13202">
    <property type="entry name" value="EF-hand_5"/>
    <property type="match status" value="1"/>
</dbReference>
<dbReference type="InterPro" id="IPR002048">
    <property type="entry name" value="EF_hand_dom"/>
</dbReference>
<keyword evidence="4" id="KW-1185">Reference proteome</keyword>
<accession>A0A6A6LAN1</accession>
<dbReference type="PANTHER" id="PTHR31972:SF6">
    <property type="entry name" value="DUF868 DOMAIN-CONTAINING PROTEIN"/>
    <property type="match status" value="1"/>
</dbReference>
<dbReference type="Gene3D" id="1.10.238.10">
    <property type="entry name" value="EF-hand"/>
    <property type="match status" value="1"/>
</dbReference>
<organism evidence="3 4">
    <name type="scientific">Hevea brasiliensis</name>
    <name type="common">Para rubber tree</name>
    <name type="synonym">Siphonia brasiliensis</name>
    <dbReference type="NCBI Taxonomy" id="3981"/>
    <lineage>
        <taxon>Eukaryota</taxon>
        <taxon>Viridiplantae</taxon>
        <taxon>Streptophyta</taxon>
        <taxon>Embryophyta</taxon>
        <taxon>Tracheophyta</taxon>
        <taxon>Spermatophyta</taxon>
        <taxon>Magnoliopsida</taxon>
        <taxon>eudicotyledons</taxon>
        <taxon>Gunneridae</taxon>
        <taxon>Pentapetalae</taxon>
        <taxon>rosids</taxon>
        <taxon>fabids</taxon>
        <taxon>Malpighiales</taxon>
        <taxon>Euphorbiaceae</taxon>
        <taxon>Crotonoideae</taxon>
        <taxon>Micrandreae</taxon>
        <taxon>Hevea</taxon>
    </lineage>
</organism>
<dbReference type="SUPFAM" id="SSF47473">
    <property type="entry name" value="EF-hand"/>
    <property type="match status" value="1"/>
</dbReference>
<dbReference type="PROSITE" id="PS00018">
    <property type="entry name" value="EF_HAND_1"/>
    <property type="match status" value="1"/>
</dbReference>
<keyword evidence="1" id="KW-0106">Calcium</keyword>
<dbReference type="InterPro" id="IPR011992">
    <property type="entry name" value="EF-hand-dom_pair"/>
</dbReference>
<dbReference type="EMBL" id="JAAGAX010000011">
    <property type="protein sequence ID" value="KAF2298501.1"/>
    <property type="molecule type" value="Genomic_DNA"/>
</dbReference>
<dbReference type="PROSITE" id="PS50222">
    <property type="entry name" value="EF_HAND_2"/>
    <property type="match status" value="2"/>
</dbReference>
<dbReference type="GO" id="GO:0005509">
    <property type="term" value="F:calcium ion binding"/>
    <property type="evidence" value="ECO:0007669"/>
    <property type="project" value="InterPro"/>
</dbReference>
<dbReference type="CDD" id="cd00051">
    <property type="entry name" value="EFh"/>
    <property type="match status" value="1"/>
</dbReference>
<name>A0A6A6LAN1_HEVBR</name>
<dbReference type="Proteomes" id="UP000467840">
    <property type="component" value="Chromosome 1"/>
</dbReference>
<evidence type="ECO:0000259" key="2">
    <source>
        <dbReference type="PROSITE" id="PS50222"/>
    </source>
</evidence>
<dbReference type="InterPro" id="IPR018247">
    <property type="entry name" value="EF_Hand_1_Ca_BS"/>
</dbReference>